<evidence type="ECO:0000256" key="5">
    <source>
        <dbReference type="ARBA" id="ARBA00022741"/>
    </source>
</evidence>
<feature type="binding site" evidence="11">
    <location>
        <position position="130"/>
    </location>
    <ligand>
        <name>Mg(2+)</name>
        <dbReference type="ChEBI" id="CHEBI:18420"/>
        <label>1</label>
    </ligand>
</feature>
<feature type="domain" description="GS catalytic" evidence="16">
    <location>
        <begin position="107"/>
        <end position="445"/>
    </location>
</feature>
<evidence type="ECO:0000313" key="17">
    <source>
        <dbReference type="EMBL" id="PMD06312.1"/>
    </source>
</evidence>
<dbReference type="NCBIfam" id="TIGR00653">
    <property type="entry name" value="GlnA"/>
    <property type="match status" value="1"/>
</dbReference>
<feature type="binding site" evidence="9">
    <location>
        <position position="296"/>
    </location>
    <ligand>
        <name>L-glutamate</name>
        <dbReference type="ChEBI" id="CHEBI:29985"/>
    </ligand>
</feature>
<dbReference type="InterPro" id="IPR036651">
    <property type="entry name" value="Gln_synt_N_sf"/>
</dbReference>
<dbReference type="RefSeq" id="WP_102237961.1">
    <property type="nucleotide sequence ID" value="NZ_PNHK01000001.1"/>
</dbReference>
<comment type="catalytic activity">
    <reaction evidence="8 14">
        <text>L-glutamate + NH4(+) + ATP = L-glutamine + ADP + phosphate + H(+)</text>
        <dbReference type="Rhea" id="RHEA:16169"/>
        <dbReference type="ChEBI" id="CHEBI:15378"/>
        <dbReference type="ChEBI" id="CHEBI:28938"/>
        <dbReference type="ChEBI" id="CHEBI:29985"/>
        <dbReference type="ChEBI" id="CHEBI:30616"/>
        <dbReference type="ChEBI" id="CHEBI:43474"/>
        <dbReference type="ChEBI" id="CHEBI:58359"/>
        <dbReference type="ChEBI" id="CHEBI:456216"/>
        <dbReference type="EC" id="6.3.1.2"/>
    </reaction>
</comment>
<dbReference type="SMART" id="SM01230">
    <property type="entry name" value="Gln-synt_C"/>
    <property type="match status" value="1"/>
</dbReference>
<name>A0A2N6VQA6_9MICO</name>
<evidence type="ECO:0000259" key="15">
    <source>
        <dbReference type="PROSITE" id="PS51986"/>
    </source>
</evidence>
<dbReference type="EMBL" id="PNHK01000001">
    <property type="protein sequence ID" value="PMD06312.1"/>
    <property type="molecule type" value="Genomic_DNA"/>
</dbReference>
<dbReference type="SUPFAM" id="SSF55931">
    <property type="entry name" value="Glutamine synthetase/guanido kinase"/>
    <property type="match status" value="1"/>
</dbReference>
<dbReference type="GO" id="GO:0004356">
    <property type="term" value="F:glutamine synthetase activity"/>
    <property type="evidence" value="ECO:0007669"/>
    <property type="project" value="UniProtKB-EC"/>
</dbReference>
<feature type="binding site" evidence="11">
    <location>
        <position position="194"/>
    </location>
    <ligand>
        <name>Mg(2+)</name>
        <dbReference type="ChEBI" id="CHEBI:18420"/>
        <label>1</label>
    </ligand>
</feature>
<evidence type="ECO:0000256" key="1">
    <source>
        <dbReference type="ARBA" id="ARBA00009897"/>
    </source>
</evidence>
<dbReference type="InterPro" id="IPR027303">
    <property type="entry name" value="Gln_synth_gly_rich_site"/>
</dbReference>
<dbReference type="GO" id="GO:0046872">
    <property type="term" value="F:metal ion binding"/>
    <property type="evidence" value="ECO:0007669"/>
    <property type="project" value="UniProtKB-KW"/>
</dbReference>
<evidence type="ECO:0000256" key="6">
    <source>
        <dbReference type="ARBA" id="ARBA00022840"/>
    </source>
</evidence>
<dbReference type="InterPro" id="IPR014746">
    <property type="entry name" value="Gln_synth/guanido_kin_cat_dom"/>
</dbReference>
<feature type="domain" description="GS beta-grasp" evidence="15">
    <location>
        <begin position="15"/>
        <end position="100"/>
    </location>
</feature>
<organism evidence="17 18">
    <name type="scientific">Brevibacterium paucivorans</name>
    <dbReference type="NCBI Taxonomy" id="170994"/>
    <lineage>
        <taxon>Bacteria</taxon>
        <taxon>Bacillati</taxon>
        <taxon>Actinomycetota</taxon>
        <taxon>Actinomycetes</taxon>
        <taxon>Micrococcales</taxon>
        <taxon>Brevibacteriaceae</taxon>
        <taxon>Brevibacterium</taxon>
    </lineage>
</organism>
<proteinExistence type="inferred from homology"/>
<dbReference type="GO" id="GO:0006542">
    <property type="term" value="P:glutamine biosynthetic process"/>
    <property type="evidence" value="ECO:0007669"/>
    <property type="project" value="InterPro"/>
</dbReference>
<dbReference type="OrthoDB" id="9807095at2"/>
<dbReference type="EC" id="6.3.1.2" evidence="14"/>
<dbReference type="PANTHER" id="PTHR43785:SF11">
    <property type="entry name" value="GAMMA-GLUTAMYLPOLYAMINE SYNTHETASE GLNA2"/>
    <property type="match status" value="1"/>
</dbReference>
<dbReference type="Pfam" id="PF03951">
    <property type="entry name" value="Gln-synt_N"/>
    <property type="match status" value="1"/>
</dbReference>
<evidence type="ECO:0000256" key="3">
    <source>
        <dbReference type="ARBA" id="ARBA00022598"/>
    </source>
</evidence>
<feature type="binding site" evidence="11">
    <location>
        <position position="243"/>
    </location>
    <ligand>
        <name>Mg(2+)</name>
        <dbReference type="ChEBI" id="CHEBI:18420"/>
        <label>1</label>
    </ligand>
</feature>
<dbReference type="PANTHER" id="PTHR43785">
    <property type="entry name" value="GAMMA-GLUTAMYLPUTRESCINE SYNTHETASE"/>
    <property type="match status" value="1"/>
</dbReference>
<accession>A0A2N6VQA6</accession>
<protein>
    <recommendedName>
        <fullName evidence="2 14">Glutamine synthetase</fullName>
        <ecNumber evidence="14">6.3.1.2</ecNumber>
    </recommendedName>
</protein>
<dbReference type="InterPro" id="IPR004809">
    <property type="entry name" value="Gln_synth_I"/>
</dbReference>
<feature type="binding site" evidence="10">
    <location>
        <begin position="245"/>
        <end position="247"/>
    </location>
    <ligand>
        <name>ATP</name>
        <dbReference type="ChEBI" id="CHEBI:30616"/>
    </ligand>
</feature>
<feature type="binding site" evidence="10">
    <location>
        <position position="314"/>
    </location>
    <ligand>
        <name>ATP</name>
        <dbReference type="ChEBI" id="CHEBI:30616"/>
    </ligand>
</feature>
<keyword evidence="7 11" id="KW-0460">Magnesium</keyword>
<dbReference type="PROSITE" id="PS51986">
    <property type="entry name" value="GS_BETA_GRASP"/>
    <property type="match status" value="1"/>
</dbReference>
<feature type="binding site" evidence="11">
    <location>
        <position position="132"/>
    </location>
    <ligand>
        <name>Mg(2+)</name>
        <dbReference type="ChEBI" id="CHEBI:18420"/>
        <label>1</label>
    </ligand>
</feature>
<dbReference type="FunFam" id="3.30.590.10:FF:000003">
    <property type="entry name" value="Glutamine synthetase 2"/>
    <property type="match status" value="1"/>
</dbReference>
<evidence type="ECO:0000256" key="12">
    <source>
        <dbReference type="PROSITE-ProRule" id="PRU01330"/>
    </source>
</evidence>
<dbReference type="Pfam" id="PF00120">
    <property type="entry name" value="Gln-synt_C"/>
    <property type="match status" value="1"/>
</dbReference>
<comment type="similarity">
    <text evidence="1 12 13">Belongs to the glutamine synthetase family.</text>
</comment>
<evidence type="ECO:0000256" key="8">
    <source>
        <dbReference type="ARBA" id="ARBA00049436"/>
    </source>
</evidence>
<evidence type="ECO:0000256" key="13">
    <source>
        <dbReference type="RuleBase" id="RU000384"/>
    </source>
</evidence>
<evidence type="ECO:0000313" key="18">
    <source>
        <dbReference type="Proteomes" id="UP000235598"/>
    </source>
</evidence>
<feature type="binding site" evidence="9">
    <location>
        <position position="336"/>
    </location>
    <ligand>
        <name>L-glutamate</name>
        <dbReference type="ChEBI" id="CHEBI:29985"/>
    </ligand>
</feature>
<evidence type="ECO:0000256" key="4">
    <source>
        <dbReference type="ARBA" id="ARBA00022723"/>
    </source>
</evidence>
<keyword evidence="5 10" id="KW-0547">Nucleotide-binding</keyword>
<dbReference type="SUPFAM" id="SSF54368">
    <property type="entry name" value="Glutamine synthetase, N-terminal domain"/>
    <property type="match status" value="1"/>
</dbReference>
<evidence type="ECO:0000256" key="14">
    <source>
        <dbReference type="RuleBase" id="RU004356"/>
    </source>
</evidence>
<evidence type="ECO:0000256" key="10">
    <source>
        <dbReference type="PIRSR" id="PIRSR604809-2"/>
    </source>
</evidence>
<reference evidence="17 18" key="1">
    <citation type="submission" date="2017-09" db="EMBL/GenBank/DDBJ databases">
        <title>Bacterial strain isolated from the female urinary microbiota.</title>
        <authorList>
            <person name="Thomas-White K."/>
            <person name="Kumar N."/>
            <person name="Forster S."/>
            <person name="Putonti C."/>
            <person name="Lawley T."/>
            <person name="Wolfe A.J."/>
        </authorList>
    </citation>
    <scope>NUCLEOTIDE SEQUENCE [LARGE SCALE GENOMIC DNA]</scope>
    <source>
        <strain evidence="17 18">UMB1301</strain>
    </source>
</reference>
<evidence type="ECO:0000256" key="2">
    <source>
        <dbReference type="ARBA" id="ARBA00021364"/>
    </source>
</evidence>
<feature type="binding site" evidence="9">
    <location>
        <position position="314"/>
    </location>
    <ligand>
        <name>L-glutamate</name>
        <dbReference type="ChEBI" id="CHEBI:29985"/>
    </ligand>
</feature>
<feature type="binding site" evidence="9">
    <location>
        <position position="302"/>
    </location>
    <ligand>
        <name>L-glutamate</name>
        <dbReference type="ChEBI" id="CHEBI:29985"/>
    </ligand>
</feature>
<evidence type="ECO:0000259" key="16">
    <source>
        <dbReference type="PROSITE" id="PS51987"/>
    </source>
</evidence>
<feature type="binding site" evidence="10">
    <location>
        <position position="182"/>
    </location>
    <ligand>
        <name>ATP</name>
        <dbReference type="ChEBI" id="CHEBI:30616"/>
    </ligand>
</feature>
<feature type="binding site" evidence="11">
    <location>
        <position position="187"/>
    </location>
    <ligand>
        <name>Mg(2+)</name>
        <dbReference type="ChEBI" id="CHEBI:18420"/>
        <label>1</label>
    </ligand>
</feature>
<dbReference type="AlphaFoldDB" id="A0A2N6VQA6"/>
<dbReference type="PROSITE" id="PS00181">
    <property type="entry name" value="GLNA_ATP"/>
    <property type="match status" value="1"/>
</dbReference>
<evidence type="ECO:0000256" key="7">
    <source>
        <dbReference type="ARBA" id="ARBA00022842"/>
    </source>
</evidence>
<sequence>MTDHRRYVLQTIEDKDVRFIRLWFSDVLGRLKSVAIVPAELESAFDEGIGFDGSSVEGFSRVYESDMVLKPDPSTFELLPWRGETDSTGRIFCDINTPEGVPASADSRQVLKRIMEKAAQMGFTFYVHPEIEFYLFKSGELNGQPPVPVDTAGYFDHVNGGTANDFRRAAVQMLEAMGISVEFSHHEGGPGQNEIDLRYADGLTMADHVQTFKTVIKEVAIERGVYASFMPKPLSEEPGNGMHTHMSLFEGDDNAFYEPGARYQLSKIGRQFVAGILKHAPEFCAVTNQYVNSYKRLWTGHEAPSFICWGHRNRSALVRVPQYKSGKSSSARIEYRGMDSSANPYLAYSVLLAAGLKGIEEEYVLPVEAEDDVWQLSNNERRAFGIEPLPSSLSHAVHNMEQSELVAETLGEEVFDFFLKNKREEWSSYRAQVTQFELARHFNSL</sequence>
<keyword evidence="6 10" id="KW-0067">ATP-binding</keyword>
<dbReference type="GO" id="GO:0005524">
    <property type="term" value="F:ATP binding"/>
    <property type="evidence" value="ECO:0007669"/>
    <property type="project" value="UniProtKB-KW"/>
</dbReference>
<dbReference type="Gene3D" id="3.30.590.10">
    <property type="entry name" value="Glutamine synthetase/guanido kinase, catalytic domain"/>
    <property type="match status" value="1"/>
</dbReference>
<feature type="binding site" evidence="11">
    <location>
        <position position="334"/>
    </location>
    <ligand>
        <name>Mg(2+)</name>
        <dbReference type="ChEBI" id="CHEBI:18420"/>
        <label>1</label>
    </ligand>
</feature>
<dbReference type="Gene3D" id="3.10.20.70">
    <property type="entry name" value="Glutamine synthetase, N-terminal domain"/>
    <property type="match status" value="1"/>
</dbReference>
<dbReference type="Proteomes" id="UP000235598">
    <property type="component" value="Unassembled WGS sequence"/>
</dbReference>
<dbReference type="InterPro" id="IPR027302">
    <property type="entry name" value="Gln_synth_N_conserv_site"/>
</dbReference>
<keyword evidence="3 14" id="KW-0436">Ligase</keyword>
<dbReference type="InterPro" id="IPR008146">
    <property type="entry name" value="Gln_synth_cat_dom"/>
</dbReference>
<comment type="caution">
    <text evidence="17">The sequence shown here is derived from an EMBL/GenBank/DDBJ whole genome shotgun (WGS) entry which is preliminary data.</text>
</comment>
<comment type="cofactor">
    <cofactor evidence="11">
        <name>Mg(2+)</name>
        <dbReference type="ChEBI" id="CHEBI:18420"/>
    </cofactor>
    <text evidence="11">Binds 2 Mg(2+) ions per subunit.</text>
</comment>
<keyword evidence="4 11" id="KW-0479">Metal-binding</keyword>
<dbReference type="PROSITE" id="PS00180">
    <property type="entry name" value="GLNA_1"/>
    <property type="match status" value="1"/>
</dbReference>
<evidence type="ECO:0000256" key="9">
    <source>
        <dbReference type="PIRSR" id="PIRSR604809-1"/>
    </source>
</evidence>
<dbReference type="InterPro" id="IPR008147">
    <property type="entry name" value="Gln_synt_N"/>
</dbReference>
<gene>
    <name evidence="17" type="primary">glnA</name>
    <name evidence="17" type="ORF">CJ199_02770</name>
</gene>
<dbReference type="PROSITE" id="PS51987">
    <property type="entry name" value="GS_CATALYTIC"/>
    <property type="match status" value="1"/>
</dbReference>
<evidence type="ECO:0000256" key="11">
    <source>
        <dbReference type="PIRSR" id="PIRSR604809-3"/>
    </source>
</evidence>